<dbReference type="EMBL" id="SMLL01000005">
    <property type="protein sequence ID" value="TFY98678.1"/>
    <property type="molecule type" value="Genomic_DNA"/>
</dbReference>
<comment type="caution">
    <text evidence="2">The sequence shown here is derived from an EMBL/GenBank/DDBJ whole genome shotgun (WGS) entry which is preliminary data.</text>
</comment>
<dbReference type="CDD" id="cd13578">
    <property type="entry name" value="PBP2_Bug27"/>
    <property type="match status" value="1"/>
</dbReference>
<dbReference type="PANTHER" id="PTHR42928:SF5">
    <property type="entry name" value="BLR1237 PROTEIN"/>
    <property type="match status" value="1"/>
</dbReference>
<dbReference type="SUPFAM" id="SSF53850">
    <property type="entry name" value="Periplasmic binding protein-like II"/>
    <property type="match status" value="1"/>
</dbReference>
<dbReference type="Gene3D" id="3.40.190.10">
    <property type="entry name" value="Periplasmic binding protein-like II"/>
    <property type="match status" value="1"/>
</dbReference>
<sequence length="340" mass="34822">MGAHRMAQHTRHPLPLPGRRQAVLALAAMAAGAALPLRAQQAGFPSRTVRIVVGFPPGGSSDSAARILSEKLAAEWGQPVIVENRPGAGSTIATAQVASAPPDGHTLLLIAPGTHAVSAALFPNLSYDPVRSFTSISQVGAGTYFVLVNASSPYRSLKDLLDDARARPGAVSYASTGNGSGSHLVAESLAGAGGVKFLHTPYNGAAPATLALLSGQVAFAISDISAIGHLQSGKLRALAVTSSRRSRLVPEVPTVAEAGVPQAEYVLSVGLVGPAGIPAPVVEQLNAAITKVLAQPDVRQRLAALGFDAEPSSPQAYGQVIANEVDRFGKLVRQVGLKTS</sequence>
<accession>A0A4Z0BL86</accession>
<reference evidence="2 3" key="1">
    <citation type="submission" date="2019-03" db="EMBL/GenBank/DDBJ databases">
        <title>Ramlibacter rhizophilus CCTCC AB2015357, whole genome shotgun sequence.</title>
        <authorList>
            <person name="Zhang X."/>
            <person name="Feng G."/>
            <person name="Zhu H."/>
        </authorList>
    </citation>
    <scope>NUCLEOTIDE SEQUENCE [LARGE SCALE GENOMIC DNA]</scope>
    <source>
        <strain evidence="2 3">CCTCC AB2015357</strain>
    </source>
</reference>
<comment type="similarity">
    <text evidence="1">Belongs to the UPF0065 (bug) family.</text>
</comment>
<gene>
    <name evidence="2" type="ORF">EZ242_14235</name>
</gene>
<evidence type="ECO:0000313" key="3">
    <source>
        <dbReference type="Proteomes" id="UP000297564"/>
    </source>
</evidence>
<dbReference type="AlphaFoldDB" id="A0A4Z0BL86"/>
<organism evidence="2 3">
    <name type="scientific">Ramlibacter rhizophilus</name>
    <dbReference type="NCBI Taxonomy" id="1781167"/>
    <lineage>
        <taxon>Bacteria</taxon>
        <taxon>Pseudomonadati</taxon>
        <taxon>Pseudomonadota</taxon>
        <taxon>Betaproteobacteria</taxon>
        <taxon>Burkholderiales</taxon>
        <taxon>Comamonadaceae</taxon>
        <taxon>Ramlibacter</taxon>
    </lineage>
</organism>
<dbReference type="OrthoDB" id="8678477at2"/>
<keyword evidence="3" id="KW-1185">Reference proteome</keyword>
<dbReference type="PIRSF" id="PIRSF017082">
    <property type="entry name" value="YflP"/>
    <property type="match status" value="1"/>
</dbReference>
<evidence type="ECO:0000256" key="1">
    <source>
        <dbReference type="ARBA" id="ARBA00006987"/>
    </source>
</evidence>
<protein>
    <submittedName>
        <fullName evidence="2">Tripartite tricarboxylate transporter substrate binding protein</fullName>
    </submittedName>
</protein>
<proteinExistence type="inferred from homology"/>
<evidence type="ECO:0000313" key="2">
    <source>
        <dbReference type="EMBL" id="TFY98678.1"/>
    </source>
</evidence>
<dbReference type="InterPro" id="IPR042100">
    <property type="entry name" value="Bug_dom1"/>
</dbReference>
<name>A0A4Z0BL86_9BURK</name>
<dbReference type="Gene3D" id="3.40.190.150">
    <property type="entry name" value="Bordetella uptake gene, domain 1"/>
    <property type="match status" value="1"/>
</dbReference>
<dbReference type="InterPro" id="IPR005064">
    <property type="entry name" value="BUG"/>
</dbReference>
<dbReference type="Pfam" id="PF03401">
    <property type="entry name" value="TctC"/>
    <property type="match status" value="1"/>
</dbReference>
<dbReference type="PANTHER" id="PTHR42928">
    <property type="entry name" value="TRICARBOXYLATE-BINDING PROTEIN"/>
    <property type="match status" value="1"/>
</dbReference>
<dbReference type="Proteomes" id="UP000297564">
    <property type="component" value="Unassembled WGS sequence"/>
</dbReference>